<protein>
    <recommendedName>
        <fullName evidence="4">Transposase</fullName>
    </recommendedName>
</protein>
<keyword evidence="2" id="KW-0614">Plasmid</keyword>
<evidence type="ECO:0000313" key="3">
    <source>
        <dbReference type="Proteomes" id="UP000298631"/>
    </source>
</evidence>
<gene>
    <name evidence="2" type="ORF">EOK75_18175</name>
</gene>
<dbReference type="OrthoDB" id="9803878at2"/>
<organism evidence="2 3">
    <name type="scientific">Pseudorhodobacter turbinis</name>
    <dbReference type="NCBI Taxonomy" id="2500533"/>
    <lineage>
        <taxon>Bacteria</taxon>
        <taxon>Pseudomonadati</taxon>
        <taxon>Pseudomonadota</taxon>
        <taxon>Alphaproteobacteria</taxon>
        <taxon>Rhodobacterales</taxon>
        <taxon>Paracoccaceae</taxon>
        <taxon>Pseudorhodobacter</taxon>
    </lineage>
</organism>
<dbReference type="EMBL" id="CP039965">
    <property type="protein sequence ID" value="QCO58052.1"/>
    <property type="molecule type" value="Genomic_DNA"/>
</dbReference>
<keyword evidence="1" id="KW-0175">Coiled coil</keyword>
<sequence>MPRRPLAADFGVDFSTLSRCIQQDHLYPEKPAAQSDLDREVAELRQENRMLREERDLRKRATQFFAERSK</sequence>
<feature type="coiled-coil region" evidence="1">
    <location>
        <begin position="34"/>
        <end position="61"/>
    </location>
</feature>
<name>A0A4P8EMD1_9RHOB</name>
<keyword evidence="3" id="KW-1185">Reference proteome</keyword>
<geneLocation type="plasmid" evidence="2 3">
    <name>unnamed1</name>
</geneLocation>
<dbReference type="InterPro" id="IPR009057">
    <property type="entry name" value="Homeodomain-like_sf"/>
</dbReference>
<proteinExistence type="predicted"/>
<accession>A0A4P8EMD1</accession>
<dbReference type="AlphaFoldDB" id="A0A4P8EMD1"/>
<evidence type="ECO:0008006" key="4">
    <source>
        <dbReference type="Google" id="ProtNLM"/>
    </source>
</evidence>
<reference evidence="2 3" key="1">
    <citation type="submission" date="2019-05" db="EMBL/GenBank/DDBJ databases">
        <title>Pseudorhodobacter turbinis sp. nov., isolated from the gut of the Korean turban shell.</title>
        <authorList>
            <person name="Jeong Y.-S."/>
            <person name="Kang W.-R."/>
            <person name="Bae J.-W."/>
        </authorList>
    </citation>
    <scope>NUCLEOTIDE SEQUENCE [LARGE SCALE GENOMIC DNA]</scope>
    <source>
        <strain evidence="2 3">S12M18</strain>
        <plasmid evidence="2 3">unnamed1</plasmid>
    </source>
</reference>
<dbReference type="KEGG" id="pseb:EOK75_18175"/>
<dbReference type="Proteomes" id="UP000298631">
    <property type="component" value="Plasmid unnamed1"/>
</dbReference>
<evidence type="ECO:0000313" key="2">
    <source>
        <dbReference type="EMBL" id="QCO58052.1"/>
    </source>
</evidence>
<evidence type="ECO:0000256" key="1">
    <source>
        <dbReference type="SAM" id="Coils"/>
    </source>
</evidence>
<dbReference type="SUPFAM" id="SSF46689">
    <property type="entry name" value="Homeodomain-like"/>
    <property type="match status" value="1"/>
</dbReference>